<evidence type="ECO:0000256" key="1">
    <source>
        <dbReference type="SAM" id="MobiDB-lite"/>
    </source>
</evidence>
<keyword evidence="3" id="KW-1185">Reference proteome</keyword>
<name>A0A9D4TG51_CHLVU</name>
<dbReference type="OrthoDB" id="547098at2759"/>
<comment type="caution">
    <text evidence="2">The sequence shown here is derived from an EMBL/GenBank/DDBJ whole genome shotgun (WGS) entry which is preliminary data.</text>
</comment>
<proteinExistence type="predicted"/>
<sequence>MDNKGHPLRQYYVAVSSAENKLATLLDLLRAFEVSAPITVVACCGSRDSLDAVAAAVVAVPHCRVWVLHADLSEGEVEAAVQDYLAATAPLVSQEEVAEQQQQEQQQPGQEDDPHRQQQDEAAARRQRRRRAAAAGGEEEDEEVTPAEALRRAAAAKRFVAVLATTDSGLRALPKELLPLAPSLLVSYDLPTRKETYLRRLSSVLGSRSSAGGKRIAVNFAAAGQLDDFRQVEQFSEKPIEQMPVHVSDIFARDAA</sequence>
<dbReference type="AlphaFoldDB" id="A0A9D4TG51"/>
<protein>
    <submittedName>
        <fullName evidence="2">Uncharacterized protein</fullName>
    </submittedName>
</protein>
<dbReference type="InterPro" id="IPR027417">
    <property type="entry name" value="P-loop_NTPase"/>
</dbReference>
<organism evidence="2 3">
    <name type="scientific">Chlorella vulgaris</name>
    <name type="common">Green alga</name>
    <dbReference type="NCBI Taxonomy" id="3077"/>
    <lineage>
        <taxon>Eukaryota</taxon>
        <taxon>Viridiplantae</taxon>
        <taxon>Chlorophyta</taxon>
        <taxon>core chlorophytes</taxon>
        <taxon>Trebouxiophyceae</taxon>
        <taxon>Chlorellales</taxon>
        <taxon>Chlorellaceae</taxon>
        <taxon>Chlorella clade</taxon>
        <taxon>Chlorella</taxon>
    </lineage>
</organism>
<evidence type="ECO:0000313" key="3">
    <source>
        <dbReference type="Proteomes" id="UP001055712"/>
    </source>
</evidence>
<accession>A0A9D4TG51</accession>
<reference evidence="2" key="2">
    <citation type="submission" date="2020-11" db="EMBL/GenBank/DDBJ databases">
        <authorList>
            <person name="Cecchin M."/>
            <person name="Marcolungo L."/>
            <person name="Rossato M."/>
            <person name="Girolomoni L."/>
            <person name="Cosentino E."/>
            <person name="Cuine S."/>
            <person name="Li-Beisson Y."/>
            <person name="Delledonne M."/>
            <person name="Ballottari M."/>
        </authorList>
    </citation>
    <scope>NUCLEOTIDE SEQUENCE</scope>
    <source>
        <strain evidence="2">211/11P</strain>
        <tissue evidence="2">Whole cell</tissue>
    </source>
</reference>
<gene>
    <name evidence="2" type="ORF">D9Q98_008200</name>
</gene>
<dbReference type="Proteomes" id="UP001055712">
    <property type="component" value="Unassembled WGS sequence"/>
</dbReference>
<evidence type="ECO:0000313" key="2">
    <source>
        <dbReference type="EMBL" id="KAI3424814.1"/>
    </source>
</evidence>
<dbReference type="Gene3D" id="3.40.50.300">
    <property type="entry name" value="P-loop containing nucleotide triphosphate hydrolases"/>
    <property type="match status" value="1"/>
</dbReference>
<feature type="compositionally biased region" description="Low complexity" evidence="1">
    <location>
        <begin position="99"/>
        <end position="109"/>
    </location>
</feature>
<dbReference type="EMBL" id="SIDB01000012">
    <property type="protein sequence ID" value="KAI3424814.1"/>
    <property type="molecule type" value="Genomic_DNA"/>
</dbReference>
<reference evidence="2" key="1">
    <citation type="journal article" date="2019" name="Plant J.">
        <title>Chlorella vulgaris genome assembly and annotation reveals the molecular basis for metabolic acclimation to high light conditions.</title>
        <authorList>
            <person name="Cecchin M."/>
            <person name="Marcolungo L."/>
            <person name="Rossato M."/>
            <person name="Girolomoni L."/>
            <person name="Cosentino E."/>
            <person name="Cuine S."/>
            <person name="Li-Beisson Y."/>
            <person name="Delledonne M."/>
            <person name="Ballottari M."/>
        </authorList>
    </citation>
    <scope>NUCLEOTIDE SEQUENCE</scope>
    <source>
        <strain evidence="2">211/11P</strain>
    </source>
</reference>
<feature type="region of interest" description="Disordered" evidence="1">
    <location>
        <begin position="93"/>
        <end position="147"/>
    </location>
</feature>
<feature type="compositionally biased region" description="Basic and acidic residues" evidence="1">
    <location>
        <begin position="112"/>
        <end position="124"/>
    </location>
</feature>